<dbReference type="PANTHER" id="PTHR43861">
    <property type="entry name" value="TRANS-ACONITATE 2-METHYLTRANSFERASE-RELATED"/>
    <property type="match status" value="1"/>
</dbReference>
<proteinExistence type="predicted"/>
<dbReference type="InterPro" id="IPR013216">
    <property type="entry name" value="Methyltransf_11"/>
</dbReference>
<dbReference type="KEGG" id="dbc:MFMK1_003486"/>
<dbReference type="EMBL" id="CP121694">
    <property type="protein sequence ID" value="WRO23623.1"/>
    <property type="molecule type" value="Genomic_DNA"/>
</dbReference>
<keyword evidence="2" id="KW-0808">Transferase</keyword>
<accession>A0AAU0USS4</accession>
<dbReference type="RefSeq" id="WP_366922999.1">
    <property type="nucleotide sequence ID" value="NZ_CP121694.1"/>
</dbReference>
<name>A0AAU0USS4_9FIRM</name>
<feature type="domain" description="Methyltransferase type 11" evidence="1">
    <location>
        <begin position="232"/>
        <end position="280"/>
    </location>
</feature>
<dbReference type="GO" id="GO:0008757">
    <property type="term" value="F:S-adenosylmethionine-dependent methyltransferase activity"/>
    <property type="evidence" value="ECO:0007669"/>
    <property type="project" value="InterPro"/>
</dbReference>
<evidence type="ECO:0000313" key="3">
    <source>
        <dbReference type="Proteomes" id="UP001329915"/>
    </source>
</evidence>
<dbReference type="GO" id="GO:0032259">
    <property type="term" value="P:methylation"/>
    <property type="evidence" value="ECO:0007669"/>
    <property type="project" value="UniProtKB-KW"/>
</dbReference>
<keyword evidence="3" id="KW-1185">Reference proteome</keyword>
<gene>
    <name evidence="2" type="ORF">MFMK1_003486</name>
</gene>
<dbReference type="InterPro" id="IPR011990">
    <property type="entry name" value="TPR-like_helical_dom_sf"/>
</dbReference>
<reference evidence="2 3" key="1">
    <citation type="submission" date="2023-04" db="EMBL/GenBank/DDBJ databases">
        <authorList>
            <person name="Hsu D."/>
        </authorList>
    </citation>
    <scope>NUCLEOTIDE SEQUENCE [LARGE SCALE GENOMIC DNA]</scope>
    <source>
        <strain evidence="2 3">MK1</strain>
    </source>
</reference>
<organism evidence="2 3">
    <name type="scientific">Metallumcola ferriviriculae</name>
    <dbReference type="NCBI Taxonomy" id="3039180"/>
    <lineage>
        <taxon>Bacteria</taxon>
        <taxon>Bacillati</taxon>
        <taxon>Bacillota</taxon>
        <taxon>Clostridia</taxon>
        <taxon>Neomoorellales</taxon>
        <taxon>Desulfitibacteraceae</taxon>
        <taxon>Metallumcola</taxon>
    </lineage>
</organism>
<evidence type="ECO:0000313" key="2">
    <source>
        <dbReference type="EMBL" id="WRO23623.1"/>
    </source>
</evidence>
<dbReference type="SUPFAM" id="SSF48452">
    <property type="entry name" value="TPR-like"/>
    <property type="match status" value="1"/>
</dbReference>
<dbReference type="CDD" id="cd02440">
    <property type="entry name" value="AdoMet_MTases"/>
    <property type="match status" value="1"/>
</dbReference>
<dbReference type="Proteomes" id="UP001329915">
    <property type="component" value="Chromosome"/>
</dbReference>
<dbReference type="Gene3D" id="3.40.50.150">
    <property type="entry name" value="Vaccinia Virus protein VP39"/>
    <property type="match status" value="1"/>
</dbReference>
<dbReference type="SUPFAM" id="SSF53335">
    <property type="entry name" value="S-adenosyl-L-methionine-dependent methyltransferases"/>
    <property type="match status" value="1"/>
</dbReference>
<dbReference type="Pfam" id="PF08241">
    <property type="entry name" value="Methyltransf_11"/>
    <property type="match status" value="1"/>
</dbReference>
<protein>
    <submittedName>
        <fullName evidence="2">Methyltransferase domain-containing protein</fullName>
    </submittedName>
</protein>
<keyword evidence="2" id="KW-0489">Methyltransferase</keyword>
<evidence type="ECO:0000259" key="1">
    <source>
        <dbReference type="Pfam" id="PF08241"/>
    </source>
</evidence>
<dbReference type="AlphaFoldDB" id="A0AAU0USS4"/>
<dbReference type="InterPro" id="IPR029063">
    <property type="entry name" value="SAM-dependent_MTases_sf"/>
</dbReference>
<dbReference type="Gene3D" id="1.25.40.10">
    <property type="entry name" value="Tetratricopeptide repeat domain"/>
    <property type="match status" value="1"/>
</dbReference>
<sequence>MAIKQNILIAIECNINKGNLRRAKELLSHYYTQYGMDEAYCSTMAVIHIHGGQYPSAQVILEQGLRINAINLDLLFNLAFLQFLRGDIIYAGYLCEKIQTLSNDENLITEVRDLISKIDSSDPSVKRANHRCNICSSEVNRFLPWGGYISPAVSEYQIIGSDIENFSCPRCRAHDRERHMVLFFDTLDFWQENIIGRRVLHMAPEKHIKKIIDLLGTVEYVRGDLYPTSNDVKRINITNINYENNHFDFIICNHVLEHIVDDQKAIKELYRVLKPGGKAVLQTPYSAKIKVSYEDETIVAEQNRLEKFGQADHVRIYGLDFFERLKAAGFEVAIIQNSSLFTKEDAFHYGFNEKEDLILVQK</sequence>